<dbReference type="PANTHER" id="PTHR43289:SF30">
    <property type="entry name" value="NON-SPECIFIC SERINE_THREONINE PROTEIN KINASE"/>
    <property type="match status" value="1"/>
</dbReference>
<dbReference type="Gene3D" id="3.30.200.20">
    <property type="entry name" value="Phosphorylase Kinase, domain 1"/>
    <property type="match status" value="1"/>
</dbReference>
<keyword evidence="12" id="KW-1133">Transmembrane helix</keyword>
<dbReference type="InterPro" id="IPR000719">
    <property type="entry name" value="Prot_kinase_dom"/>
</dbReference>
<evidence type="ECO:0000256" key="5">
    <source>
        <dbReference type="ARBA" id="ARBA00022777"/>
    </source>
</evidence>
<keyword evidence="15" id="KW-1185">Reference proteome</keyword>
<dbReference type="EMBL" id="FMHV01000002">
    <property type="protein sequence ID" value="SCL16010.1"/>
    <property type="molecule type" value="Genomic_DNA"/>
</dbReference>
<evidence type="ECO:0000256" key="12">
    <source>
        <dbReference type="SAM" id="Phobius"/>
    </source>
</evidence>
<evidence type="ECO:0000256" key="6">
    <source>
        <dbReference type="ARBA" id="ARBA00022840"/>
    </source>
</evidence>
<evidence type="ECO:0000256" key="3">
    <source>
        <dbReference type="ARBA" id="ARBA00022679"/>
    </source>
</evidence>
<dbReference type="InterPro" id="IPR011009">
    <property type="entry name" value="Kinase-like_dom_sf"/>
</dbReference>
<dbReference type="STRING" id="568872.GA0070624_0896"/>
<feature type="compositionally biased region" description="Low complexity" evidence="11">
    <location>
        <begin position="312"/>
        <end position="341"/>
    </location>
</feature>
<keyword evidence="12" id="KW-0812">Transmembrane</keyword>
<name>A0A1C6RFP5_9ACTN</name>
<comment type="catalytic activity">
    <reaction evidence="7">
        <text>L-threonyl-[protein] + ATP = O-phospho-L-threonyl-[protein] + ADP + H(+)</text>
        <dbReference type="Rhea" id="RHEA:46608"/>
        <dbReference type="Rhea" id="RHEA-COMP:11060"/>
        <dbReference type="Rhea" id="RHEA-COMP:11605"/>
        <dbReference type="ChEBI" id="CHEBI:15378"/>
        <dbReference type="ChEBI" id="CHEBI:30013"/>
        <dbReference type="ChEBI" id="CHEBI:30616"/>
        <dbReference type="ChEBI" id="CHEBI:61977"/>
        <dbReference type="ChEBI" id="CHEBI:456216"/>
        <dbReference type="EC" id="2.7.11.1"/>
    </reaction>
</comment>
<comment type="catalytic activity">
    <reaction evidence="8">
        <text>L-seryl-[protein] + ATP = O-phospho-L-seryl-[protein] + ADP + H(+)</text>
        <dbReference type="Rhea" id="RHEA:17989"/>
        <dbReference type="Rhea" id="RHEA-COMP:9863"/>
        <dbReference type="Rhea" id="RHEA-COMP:11604"/>
        <dbReference type="ChEBI" id="CHEBI:15378"/>
        <dbReference type="ChEBI" id="CHEBI:29999"/>
        <dbReference type="ChEBI" id="CHEBI:30616"/>
        <dbReference type="ChEBI" id="CHEBI:83421"/>
        <dbReference type="ChEBI" id="CHEBI:456216"/>
        <dbReference type="EC" id="2.7.11.1"/>
    </reaction>
</comment>
<dbReference type="AlphaFoldDB" id="A0A1C6RFP5"/>
<dbReference type="CDD" id="cd14014">
    <property type="entry name" value="STKc_PknB_like"/>
    <property type="match status" value="1"/>
</dbReference>
<dbReference type="InterPro" id="IPR017441">
    <property type="entry name" value="Protein_kinase_ATP_BS"/>
</dbReference>
<dbReference type="PROSITE" id="PS00107">
    <property type="entry name" value="PROTEIN_KINASE_ATP"/>
    <property type="match status" value="1"/>
</dbReference>
<evidence type="ECO:0000259" key="13">
    <source>
        <dbReference type="PROSITE" id="PS50011"/>
    </source>
</evidence>
<dbReference type="PROSITE" id="PS50011">
    <property type="entry name" value="PROTEIN_KINASE_DOM"/>
    <property type="match status" value="1"/>
</dbReference>
<reference evidence="15" key="1">
    <citation type="submission" date="2016-06" db="EMBL/GenBank/DDBJ databases">
        <authorList>
            <person name="Varghese N."/>
            <person name="Submissions Spin"/>
        </authorList>
    </citation>
    <scope>NUCLEOTIDE SEQUENCE [LARGE SCALE GENOMIC DNA]</scope>
    <source>
        <strain evidence="15">DSM 45431</strain>
    </source>
</reference>
<evidence type="ECO:0000256" key="11">
    <source>
        <dbReference type="SAM" id="MobiDB-lite"/>
    </source>
</evidence>
<feature type="region of interest" description="Disordered" evidence="11">
    <location>
        <begin position="286"/>
        <end position="343"/>
    </location>
</feature>
<accession>A0A1C6RFP5</accession>
<dbReference type="Pfam" id="PF00069">
    <property type="entry name" value="Pkinase"/>
    <property type="match status" value="1"/>
</dbReference>
<feature type="compositionally biased region" description="Low complexity" evidence="11">
    <location>
        <begin position="411"/>
        <end position="434"/>
    </location>
</feature>
<dbReference type="RefSeq" id="WP_176731590.1">
    <property type="nucleotide sequence ID" value="NZ_FMHV01000002.1"/>
</dbReference>
<dbReference type="Gene3D" id="1.10.510.10">
    <property type="entry name" value="Transferase(Phosphotransferase) domain 1"/>
    <property type="match status" value="1"/>
</dbReference>
<feature type="binding site" evidence="9">
    <location>
        <position position="53"/>
    </location>
    <ligand>
        <name>ATP</name>
        <dbReference type="ChEBI" id="CHEBI:30616"/>
    </ligand>
</feature>
<dbReference type="Proteomes" id="UP000199413">
    <property type="component" value="Unassembled WGS sequence"/>
</dbReference>
<keyword evidence="2 14" id="KW-0723">Serine/threonine-protein kinase</keyword>
<dbReference type="PANTHER" id="PTHR43289">
    <property type="entry name" value="MITOGEN-ACTIVATED PROTEIN KINASE KINASE KINASE 20-RELATED"/>
    <property type="match status" value="1"/>
</dbReference>
<dbReference type="FunFam" id="3.30.200.20:FF:000035">
    <property type="entry name" value="Serine/threonine protein kinase Stk1"/>
    <property type="match status" value="1"/>
</dbReference>
<evidence type="ECO:0000313" key="14">
    <source>
        <dbReference type="EMBL" id="SCL16010.1"/>
    </source>
</evidence>
<sequence>MVDREPGVAATTAGKTEVALNGRYQFEELLGRGGMGDVWRGRDLRLDRPVAIKVLSAAGLEEPMAAERFDREARAAARLTHPHIVAVYDFGTEEDSSYLVMELVAGRTVSALLADGPLPVEQAMSIAMQVCEGIAAAHAAGVVHRDVKPGNLIVTPSGTVKICDFGIARLSQTAGHNTLTGPATKLGTSSYMAPEQALGKPVDSRTDLYGLGCTLYAMLAGAPPFTGDPLSVLHQHVNDPPTPLRDRRPDVPGALDALVSELLAKDPAARPTDAREVRDRLAALMASPESAADTPVGPGVPPASAPPPADPEPAGAGSAGAPRSAPGAIVPVGGDPDAGGRPVRRRRRGLLLVAAGVLGVALVTLGTTALAPDSHPSIAQPTVAPAPAGTAAQPSPVTVPITVAAATPTLPTVSVSPTTSTSRAPSPRATSRTPSPTPPADPIVAMRLSIQLQVGTGQLNPDAAKDLHAKVDAIAKEIAEDDPQAAEEQIKKLREKLTELLRDGKLSAVGYLDLTAGVDRIAAELP</sequence>
<protein>
    <recommendedName>
        <fullName evidence="1">non-specific serine/threonine protein kinase</fullName>
        <ecNumber evidence="1">2.7.11.1</ecNumber>
    </recommendedName>
</protein>
<proteinExistence type="predicted"/>
<evidence type="ECO:0000256" key="9">
    <source>
        <dbReference type="PROSITE-ProRule" id="PRU10141"/>
    </source>
</evidence>
<dbReference type="PROSITE" id="PS00108">
    <property type="entry name" value="PROTEIN_KINASE_ST"/>
    <property type="match status" value="1"/>
</dbReference>
<keyword evidence="6 9" id="KW-0067">ATP-binding</keyword>
<dbReference type="GO" id="GO:0004674">
    <property type="term" value="F:protein serine/threonine kinase activity"/>
    <property type="evidence" value="ECO:0007669"/>
    <property type="project" value="UniProtKB-KW"/>
</dbReference>
<evidence type="ECO:0000313" key="15">
    <source>
        <dbReference type="Proteomes" id="UP000199413"/>
    </source>
</evidence>
<keyword evidence="4 9" id="KW-0547">Nucleotide-binding</keyword>
<dbReference type="SMART" id="SM00220">
    <property type="entry name" value="S_TKc"/>
    <property type="match status" value="1"/>
</dbReference>
<dbReference type="EC" id="2.7.11.1" evidence="1"/>
<dbReference type="GO" id="GO:0045717">
    <property type="term" value="P:negative regulation of fatty acid biosynthetic process"/>
    <property type="evidence" value="ECO:0007669"/>
    <property type="project" value="UniProtKB-ARBA"/>
</dbReference>
<feature type="region of interest" description="Disordered" evidence="11">
    <location>
        <begin position="411"/>
        <end position="440"/>
    </location>
</feature>
<feature type="compositionally biased region" description="Pro residues" evidence="11">
    <location>
        <begin position="298"/>
        <end position="311"/>
    </location>
</feature>
<feature type="coiled-coil region" evidence="10">
    <location>
        <begin position="476"/>
        <end position="503"/>
    </location>
</feature>
<dbReference type="GO" id="GO:0005524">
    <property type="term" value="F:ATP binding"/>
    <property type="evidence" value="ECO:0007669"/>
    <property type="project" value="UniProtKB-UniRule"/>
</dbReference>
<evidence type="ECO:0000256" key="2">
    <source>
        <dbReference type="ARBA" id="ARBA00022527"/>
    </source>
</evidence>
<evidence type="ECO:0000256" key="8">
    <source>
        <dbReference type="ARBA" id="ARBA00048679"/>
    </source>
</evidence>
<evidence type="ECO:0000256" key="1">
    <source>
        <dbReference type="ARBA" id="ARBA00012513"/>
    </source>
</evidence>
<dbReference type="FunFam" id="1.10.510.10:FF:000021">
    <property type="entry name" value="Serine/threonine protein kinase"/>
    <property type="match status" value="1"/>
</dbReference>
<keyword evidence="5 14" id="KW-0418">Kinase</keyword>
<dbReference type="SUPFAM" id="SSF56112">
    <property type="entry name" value="Protein kinase-like (PK-like)"/>
    <property type="match status" value="1"/>
</dbReference>
<organism evidence="14 15">
    <name type="scientific">Micromonospora rhizosphaerae</name>
    <dbReference type="NCBI Taxonomy" id="568872"/>
    <lineage>
        <taxon>Bacteria</taxon>
        <taxon>Bacillati</taxon>
        <taxon>Actinomycetota</taxon>
        <taxon>Actinomycetes</taxon>
        <taxon>Micromonosporales</taxon>
        <taxon>Micromonosporaceae</taxon>
        <taxon>Micromonospora</taxon>
    </lineage>
</organism>
<keyword evidence="12" id="KW-0472">Membrane</keyword>
<evidence type="ECO:0000256" key="10">
    <source>
        <dbReference type="SAM" id="Coils"/>
    </source>
</evidence>
<dbReference type="InterPro" id="IPR008271">
    <property type="entry name" value="Ser/Thr_kinase_AS"/>
</dbReference>
<gene>
    <name evidence="14" type="ORF">GA0070624_0896</name>
</gene>
<evidence type="ECO:0000256" key="4">
    <source>
        <dbReference type="ARBA" id="ARBA00022741"/>
    </source>
</evidence>
<evidence type="ECO:0000256" key="7">
    <source>
        <dbReference type="ARBA" id="ARBA00047899"/>
    </source>
</evidence>
<feature type="transmembrane region" description="Helical" evidence="12">
    <location>
        <begin position="350"/>
        <end position="371"/>
    </location>
</feature>
<keyword evidence="10" id="KW-0175">Coiled coil</keyword>
<keyword evidence="3" id="KW-0808">Transferase</keyword>
<feature type="domain" description="Protein kinase" evidence="13">
    <location>
        <begin position="24"/>
        <end position="284"/>
    </location>
</feature>